<protein>
    <recommendedName>
        <fullName evidence="4">DUF2269 domain-containing protein</fullName>
    </recommendedName>
</protein>
<evidence type="ECO:0000313" key="2">
    <source>
        <dbReference type="EMBL" id="ASS95269.1"/>
    </source>
</evidence>
<reference evidence="2 3" key="1">
    <citation type="submission" date="2016-10" db="EMBL/GenBank/DDBJ databases">
        <title>The whole genome sequencing and assembly of Bacillus simplex DSM 1321 strain.</title>
        <authorList>
            <person name="Park M.-K."/>
            <person name="Lee Y.-J."/>
            <person name="Yi H."/>
            <person name="Bahn Y.-S."/>
            <person name="Kim J.F."/>
            <person name="Lee D.-W."/>
        </authorList>
    </citation>
    <scope>NUCLEOTIDE SEQUENCE [LARGE SCALE GENOMIC DNA]</scope>
    <source>
        <strain evidence="2 3">DSM 1321</strain>
    </source>
</reference>
<keyword evidence="1" id="KW-1133">Transmembrane helix</keyword>
<gene>
    <name evidence="2" type="ORF">BS1321_15940</name>
</gene>
<feature type="transmembrane region" description="Helical" evidence="1">
    <location>
        <begin position="90"/>
        <end position="111"/>
    </location>
</feature>
<dbReference type="OrthoDB" id="156858at2"/>
<dbReference type="RefSeq" id="WP_063236157.1">
    <property type="nucleotide sequence ID" value="NZ_BCVO01000039.1"/>
</dbReference>
<keyword evidence="1" id="KW-0812">Transmembrane</keyword>
<dbReference type="Proteomes" id="UP000214618">
    <property type="component" value="Chromosome"/>
</dbReference>
<keyword evidence="1" id="KW-0472">Membrane</keyword>
<feature type="transmembrane region" description="Helical" evidence="1">
    <location>
        <begin position="12"/>
        <end position="39"/>
    </location>
</feature>
<sequence>MKHLSLTQKKWWLTAHILFSAIWLGVTVTFLILSISVLMTNDIGTIKAYYLSMLRLEQTAGRVSIIGTVITGFLLSILTKWGLLKFYWIIFKEIITLICMALGFLFIYFWTLKGFNDSDKFLSDAFFVNHYQLMTGIVLQIIFLTTLFIISVFKPWGQRMKKNEI</sequence>
<evidence type="ECO:0008006" key="4">
    <source>
        <dbReference type="Google" id="ProtNLM"/>
    </source>
</evidence>
<dbReference type="AlphaFoldDB" id="A0A223EJ44"/>
<dbReference type="GeneID" id="56474252"/>
<evidence type="ECO:0000313" key="3">
    <source>
        <dbReference type="Proteomes" id="UP000214618"/>
    </source>
</evidence>
<feature type="transmembrane region" description="Helical" evidence="1">
    <location>
        <begin position="59"/>
        <end position="78"/>
    </location>
</feature>
<name>A0A223EJ44_9BACI</name>
<organism evidence="2 3">
    <name type="scientific">Peribacillus simplex NBRC 15720 = DSM 1321</name>
    <dbReference type="NCBI Taxonomy" id="1349754"/>
    <lineage>
        <taxon>Bacteria</taxon>
        <taxon>Bacillati</taxon>
        <taxon>Bacillota</taxon>
        <taxon>Bacilli</taxon>
        <taxon>Bacillales</taxon>
        <taxon>Bacillaceae</taxon>
        <taxon>Peribacillus</taxon>
    </lineage>
</organism>
<accession>A0A223EJ44</accession>
<evidence type="ECO:0000256" key="1">
    <source>
        <dbReference type="SAM" id="Phobius"/>
    </source>
</evidence>
<feature type="transmembrane region" description="Helical" evidence="1">
    <location>
        <begin position="131"/>
        <end position="153"/>
    </location>
</feature>
<dbReference type="EMBL" id="CP017704">
    <property type="protein sequence ID" value="ASS95269.1"/>
    <property type="molecule type" value="Genomic_DNA"/>
</dbReference>
<proteinExistence type="predicted"/>